<proteinExistence type="predicted"/>
<feature type="region of interest" description="Disordered" evidence="1">
    <location>
        <begin position="1"/>
        <end position="44"/>
    </location>
</feature>
<feature type="region of interest" description="Disordered" evidence="1">
    <location>
        <begin position="67"/>
        <end position="95"/>
    </location>
</feature>
<evidence type="ECO:0000256" key="1">
    <source>
        <dbReference type="SAM" id="MobiDB-lite"/>
    </source>
</evidence>
<dbReference type="EMBL" id="CAEZXM010000038">
    <property type="protein sequence ID" value="CAB4682727.1"/>
    <property type="molecule type" value="Genomic_DNA"/>
</dbReference>
<dbReference type="AlphaFoldDB" id="A0A6J6N9D2"/>
<sequence>MSRLTSESAARGASTSRMNISPAASAMRRSDVPSTREKCSSSSRLKRAAASLNARNIVMSLVVNAASSGSTGGSPVARRMSISDSSGDPSSEAMSRRLEYGPGRRAMAPGKASRCPELFAFTICSMVIPNDAIQFRRSLCESASGDVGSRSPAATHASVGSSLGAITRSLVLYNQTKVRPDWTGLSLVAGVARA</sequence>
<evidence type="ECO:0000313" key="2">
    <source>
        <dbReference type="EMBL" id="CAB4682727.1"/>
    </source>
</evidence>
<gene>
    <name evidence="2" type="ORF">UFOPK2366_00317</name>
</gene>
<protein>
    <submittedName>
        <fullName evidence="2">Unannotated protein</fullName>
    </submittedName>
</protein>
<feature type="compositionally biased region" description="Polar residues" evidence="1">
    <location>
        <begin position="1"/>
        <end position="19"/>
    </location>
</feature>
<reference evidence="2" key="1">
    <citation type="submission" date="2020-05" db="EMBL/GenBank/DDBJ databases">
        <authorList>
            <person name="Chiriac C."/>
            <person name="Salcher M."/>
            <person name="Ghai R."/>
            <person name="Kavagutti S V."/>
        </authorList>
    </citation>
    <scope>NUCLEOTIDE SEQUENCE</scope>
</reference>
<feature type="compositionally biased region" description="Low complexity" evidence="1">
    <location>
        <begin position="82"/>
        <end position="93"/>
    </location>
</feature>
<feature type="compositionally biased region" description="Basic and acidic residues" evidence="1">
    <location>
        <begin position="28"/>
        <end position="39"/>
    </location>
</feature>
<accession>A0A6J6N9D2</accession>
<name>A0A6J6N9D2_9ZZZZ</name>
<organism evidence="2">
    <name type="scientific">freshwater metagenome</name>
    <dbReference type="NCBI Taxonomy" id="449393"/>
    <lineage>
        <taxon>unclassified sequences</taxon>
        <taxon>metagenomes</taxon>
        <taxon>ecological metagenomes</taxon>
    </lineage>
</organism>